<keyword evidence="2" id="KW-1185">Reference proteome</keyword>
<evidence type="ECO:0000313" key="1">
    <source>
        <dbReference type="EMBL" id="KAG0571646.1"/>
    </source>
</evidence>
<sequence>MLLTILEFCVHMHMCVLCKSSAIEIFRLQFPGVWIETTPLRIHARHWWNTTKTSSASYSGVSYDDCPPSLLHLILLKIRPWNLGVRYSSCDFLALS</sequence>
<comment type="caution">
    <text evidence="1">The sequence shown here is derived from an EMBL/GenBank/DDBJ whole genome shotgun (WGS) entry which is preliminary data.</text>
</comment>
<name>A0A8T0HLF0_CERPU</name>
<protein>
    <submittedName>
        <fullName evidence="1">Uncharacterized protein</fullName>
    </submittedName>
</protein>
<dbReference type="AlphaFoldDB" id="A0A8T0HLF0"/>
<proteinExistence type="predicted"/>
<organism evidence="1 2">
    <name type="scientific">Ceratodon purpureus</name>
    <name type="common">Fire moss</name>
    <name type="synonym">Dicranum purpureum</name>
    <dbReference type="NCBI Taxonomy" id="3225"/>
    <lineage>
        <taxon>Eukaryota</taxon>
        <taxon>Viridiplantae</taxon>
        <taxon>Streptophyta</taxon>
        <taxon>Embryophyta</taxon>
        <taxon>Bryophyta</taxon>
        <taxon>Bryophytina</taxon>
        <taxon>Bryopsida</taxon>
        <taxon>Dicranidae</taxon>
        <taxon>Pseudoditrichales</taxon>
        <taxon>Ditrichaceae</taxon>
        <taxon>Ceratodon</taxon>
    </lineage>
</organism>
<dbReference type="EMBL" id="CM026426">
    <property type="protein sequence ID" value="KAG0571646.1"/>
    <property type="molecule type" value="Genomic_DNA"/>
</dbReference>
<reference evidence="1" key="1">
    <citation type="submission" date="2020-06" db="EMBL/GenBank/DDBJ databases">
        <title>WGS assembly of Ceratodon purpureus strain R40.</title>
        <authorList>
            <person name="Carey S.B."/>
            <person name="Jenkins J."/>
            <person name="Shu S."/>
            <person name="Lovell J.T."/>
            <person name="Sreedasyam A."/>
            <person name="Maumus F."/>
            <person name="Tiley G.P."/>
            <person name="Fernandez-Pozo N."/>
            <person name="Barry K."/>
            <person name="Chen C."/>
            <person name="Wang M."/>
            <person name="Lipzen A."/>
            <person name="Daum C."/>
            <person name="Saski C.A."/>
            <person name="Payton A.C."/>
            <person name="Mcbreen J.C."/>
            <person name="Conrad R.E."/>
            <person name="Kollar L.M."/>
            <person name="Olsson S."/>
            <person name="Huttunen S."/>
            <person name="Landis J.B."/>
            <person name="Wickett N.J."/>
            <person name="Johnson M.G."/>
            <person name="Rensing S.A."/>
            <person name="Grimwood J."/>
            <person name="Schmutz J."/>
            <person name="Mcdaniel S.F."/>
        </authorList>
    </citation>
    <scope>NUCLEOTIDE SEQUENCE</scope>
    <source>
        <strain evidence="1">R40</strain>
    </source>
</reference>
<dbReference type="Proteomes" id="UP000822688">
    <property type="component" value="Chromosome V"/>
</dbReference>
<gene>
    <name evidence="1" type="ORF">KC19_VG030500</name>
</gene>
<evidence type="ECO:0000313" key="2">
    <source>
        <dbReference type="Proteomes" id="UP000822688"/>
    </source>
</evidence>
<accession>A0A8T0HLF0</accession>